<evidence type="ECO:0000313" key="10">
    <source>
        <dbReference type="EMBL" id="RKX67369.1"/>
    </source>
</evidence>
<reference evidence="10 11" key="1">
    <citation type="submission" date="2018-06" db="EMBL/GenBank/DDBJ databases">
        <title>Extensive metabolic versatility and redundancy in microbially diverse, dynamic hydrothermal sediments.</title>
        <authorList>
            <person name="Dombrowski N."/>
            <person name="Teske A."/>
            <person name="Baker B.J."/>
        </authorList>
    </citation>
    <scope>NUCLEOTIDE SEQUENCE [LARGE SCALE GENOMIC DNA]</scope>
    <source>
        <strain evidence="10">B35_G9</strain>
    </source>
</reference>
<keyword evidence="6 8" id="KW-0472">Membrane</keyword>
<comment type="caution">
    <text evidence="10">The sequence shown here is derived from an EMBL/GenBank/DDBJ whole genome shotgun (WGS) entry which is preliminary data.</text>
</comment>
<name>A0A660SBB9_UNCT6</name>
<keyword evidence="3 7" id="KW-0812">Transmembrane</keyword>
<gene>
    <name evidence="10" type="ORF">DRP44_02520</name>
</gene>
<keyword evidence="4 8" id="KW-1133">Transmembrane helix</keyword>
<feature type="domain" description="NADH:quinone oxidoreductase/Mrp antiporter transmembrane" evidence="9">
    <location>
        <begin position="123"/>
        <end position="426"/>
    </location>
</feature>
<feature type="transmembrane region" description="Helical" evidence="8">
    <location>
        <begin position="28"/>
        <end position="46"/>
    </location>
</feature>
<dbReference type="AlphaFoldDB" id="A0A660SBB9"/>
<proteinExistence type="predicted"/>
<protein>
    <submittedName>
        <fullName evidence="10">NADH-quinone oxidoreductase subunit M</fullName>
    </submittedName>
</protein>
<evidence type="ECO:0000256" key="4">
    <source>
        <dbReference type="ARBA" id="ARBA00022989"/>
    </source>
</evidence>
<feature type="transmembrane region" description="Helical" evidence="8">
    <location>
        <begin position="418"/>
        <end position="438"/>
    </location>
</feature>
<dbReference type="GO" id="GO:0016491">
    <property type="term" value="F:oxidoreductase activity"/>
    <property type="evidence" value="ECO:0007669"/>
    <property type="project" value="UniProtKB-KW"/>
</dbReference>
<evidence type="ECO:0000256" key="1">
    <source>
        <dbReference type="ARBA" id="ARBA00004651"/>
    </source>
</evidence>
<dbReference type="PANTHER" id="PTHR42682">
    <property type="entry name" value="HYDROGENASE-4 COMPONENT F"/>
    <property type="match status" value="1"/>
</dbReference>
<feature type="transmembrane region" description="Helical" evidence="8">
    <location>
        <begin position="197"/>
        <end position="218"/>
    </location>
</feature>
<feature type="transmembrane region" description="Helical" evidence="8">
    <location>
        <begin position="74"/>
        <end position="92"/>
    </location>
</feature>
<feature type="transmembrane region" description="Helical" evidence="8">
    <location>
        <begin position="126"/>
        <end position="144"/>
    </location>
</feature>
<feature type="transmembrane region" description="Helical" evidence="8">
    <location>
        <begin position="282"/>
        <end position="300"/>
    </location>
</feature>
<evidence type="ECO:0000256" key="5">
    <source>
        <dbReference type="ARBA" id="ARBA00023002"/>
    </source>
</evidence>
<keyword evidence="2" id="KW-1003">Cell membrane</keyword>
<dbReference type="Proteomes" id="UP000282321">
    <property type="component" value="Unassembled WGS sequence"/>
</dbReference>
<organism evidence="10 11">
    <name type="scientific">candidate division TA06 bacterium</name>
    <dbReference type="NCBI Taxonomy" id="2250710"/>
    <lineage>
        <taxon>Bacteria</taxon>
        <taxon>Bacteria division TA06</taxon>
    </lineage>
</organism>
<feature type="transmembrane region" description="Helical" evidence="8">
    <location>
        <begin position="338"/>
        <end position="359"/>
    </location>
</feature>
<dbReference type="EMBL" id="QNBC01000021">
    <property type="protein sequence ID" value="RKX67369.1"/>
    <property type="molecule type" value="Genomic_DNA"/>
</dbReference>
<dbReference type="InterPro" id="IPR052175">
    <property type="entry name" value="ComplexI-like_HydComp"/>
</dbReference>
<keyword evidence="5" id="KW-0560">Oxidoreductase</keyword>
<evidence type="ECO:0000256" key="2">
    <source>
        <dbReference type="ARBA" id="ARBA00022475"/>
    </source>
</evidence>
<dbReference type="GO" id="GO:0005886">
    <property type="term" value="C:plasma membrane"/>
    <property type="evidence" value="ECO:0007669"/>
    <property type="project" value="UniProtKB-SubCell"/>
</dbReference>
<dbReference type="InterPro" id="IPR003918">
    <property type="entry name" value="NADH_UbQ_OxRdtase"/>
</dbReference>
<dbReference type="GO" id="GO:0042773">
    <property type="term" value="P:ATP synthesis coupled electron transport"/>
    <property type="evidence" value="ECO:0007669"/>
    <property type="project" value="InterPro"/>
</dbReference>
<feature type="transmembrane region" description="Helical" evidence="8">
    <location>
        <begin position="6"/>
        <end position="23"/>
    </location>
</feature>
<feature type="transmembrane region" description="Helical" evidence="8">
    <location>
        <begin position="312"/>
        <end position="332"/>
    </location>
</feature>
<evidence type="ECO:0000313" key="11">
    <source>
        <dbReference type="Proteomes" id="UP000282321"/>
    </source>
</evidence>
<feature type="transmembrane region" description="Helical" evidence="8">
    <location>
        <begin position="251"/>
        <end position="270"/>
    </location>
</feature>
<evidence type="ECO:0000259" key="9">
    <source>
        <dbReference type="Pfam" id="PF00361"/>
    </source>
</evidence>
<dbReference type="InterPro" id="IPR001750">
    <property type="entry name" value="ND/Mrp_TM"/>
</dbReference>
<evidence type="ECO:0000256" key="3">
    <source>
        <dbReference type="ARBA" id="ARBA00022692"/>
    </source>
</evidence>
<dbReference type="PANTHER" id="PTHR42682:SF3">
    <property type="entry name" value="FORMATE HYDROGENLYASE SUBUNIT 3-RELATED"/>
    <property type="match status" value="1"/>
</dbReference>
<feature type="transmembrane region" description="Helical" evidence="8">
    <location>
        <begin position="380"/>
        <end position="398"/>
    </location>
</feature>
<feature type="transmembrane region" description="Helical" evidence="8">
    <location>
        <begin position="458"/>
        <end position="482"/>
    </location>
</feature>
<accession>A0A660SBB9</accession>
<evidence type="ECO:0000256" key="7">
    <source>
        <dbReference type="RuleBase" id="RU000320"/>
    </source>
</evidence>
<feature type="transmembrane region" description="Helical" evidence="8">
    <location>
        <begin position="156"/>
        <end position="177"/>
    </location>
</feature>
<dbReference type="Pfam" id="PF00361">
    <property type="entry name" value="Proton_antipo_M"/>
    <property type="match status" value="1"/>
</dbReference>
<feature type="transmembrane region" description="Helical" evidence="8">
    <location>
        <begin position="104"/>
        <end position="120"/>
    </location>
</feature>
<dbReference type="PRINTS" id="PR01437">
    <property type="entry name" value="NUOXDRDTASE4"/>
</dbReference>
<feature type="transmembrane region" description="Helical" evidence="8">
    <location>
        <begin position="513"/>
        <end position="533"/>
    </location>
</feature>
<evidence type="ECO:0000256" key="6">
    <source>
        <dbReference type="ARBA" id="ARBA00023136"/>
    </source>
</evidence>
<comment type="subcellular location">
    <subcellularLocation>
        <location evidence="1">Cell membrane</location>
        <topology evidence="1">Multi-pass membrane protein</topology>
    </subcellularLocation>
    <subcellularLocation>
        <location evidence="7">Membrane</location>
        <topology evidence="7">Multi-pass membrane protein</topology>
    </subcellularLocation>
</comment>
<dbReference type="GO" id="GO:0008137">
    <property type="term" value="F:NADH dehydrogenase (ubiquinone) activity"/>
    <property type="evidence" value="ECO:0007669"/>
    <property type="project" value="InterPro"/>
</dbReference>
<evidence type="ECO:0000256" key="8">
    <source>
        <dbReference type="SAM" id="Phobius"/>
    </source>
</evidence>
<sequence>MILSLFIITLITAFVSLIIGGKLKWLRWLLFTALLTFMSIRLWSFYGNWGYTEAYRILSLGKIDFTINLGITKLGWFFAFFTTIVNLIISIFSIRKNLHEKDEWGIGVLWMLLAGANIAIFMSLDWITFFIAWEVMTWTSYFIITPGWKKSFKAANYYFLLSMFGTYAMIIGIWWLHSNPAIHTLNIANSITGLAKYWHTSPWSAGTIAFLFVMAFFAKSAVFPFHPWPAEAHAEAPDDFSPYLSGIMIKYGLYGILLFVIPLFIQMQRFSFAGATVNGVPVFSYILAWVGAITAVWGTYKAIVSNDMKRLAAWSTVSNIGYATTAIFILTSNGVTGGIFHIVNHAVFKSAIFIALAAVKYRTHERDMHRLGGLATKMPITFLTFLIGIIAAAGIPPVNGYASKWLIYQALLSGRFPFLTVMIFIASTGAFMYLYRALHSIFLGQLPEKYKNVKEVPVLMQIPMFIGMLLMIGIGVFPGYILKPIGQIVQKMGLTPMRVTNTTMFAYLSNVNALKVFNMFGISFAFAFLLYLIGKPRHHVEPLDNYTAGQNPKDFGMTTEMYHFAYKFYEPFANLFKNIRIGMRYFYDALVRDINLIGKSFASIFESSTMVSSMLFIGGIVTVIIVGWLL</sequence>
<feature type="transmembrane region" description="Helical" evidence="8">
    <location>
        <begin position="609"/>
        <end position="629"/>
    </location>
</feature>